<evidence type="ECO:0000256" key="2">
    <source>
        <dbReference type="SAM" id="Phobius"/>
    </source>
</evidence>
<accession>A0AAV1IHC9</accession>
<dbReference type="EMBL" id="CAUYUE010000013">
    <property type="protein sequence ID" value="CAK0785860.1"/>
    <property type="molecule type" value="Genomic_DNA"/>
</dbReference>
<sequence length="170" mass="18688">MSRIVSQIRTEATPTVVRGVLPHTHYIYSPNSCRWRTLQLRRATEGKSAAADDEELLLRDIERYKQRQQAPISQGRSGDQDLNGPQPSQSGGNAVKDVLDKVLIADFFFVCAALAWLVAGAGAKTVLNNSVLIDAWFPLWQWVFQPAIGTLMLGALVSGAVGRLQKESNL</sequence>
<keyword evidence="2" id="KW-1133">Transmembrane helix</keyword>
<protein>
    <submittedName>
        <fullName evidence="3">Uncharacterized protein</fullName>
    </submittedName>
</protein>
<feature type="transmembrane region" description="Helical" evidence="2">
    <location>
        <begin position="143"/>
        <end position="164"/>
    </location>
</feature>
<proteinExistence type="predicted"/>
<dbReference type="Proteomes" id="UP001314263">
    <property type="component" value="Unassembled WGS sequence"/>
</dbReference>
<feature type="region of interest" description="Disordered" evidence="1">
    <location>
        <begin position="69"/>
        <end position="92"/>
    </location>
</feature>
<evidence type="ECO:0000256" key="1">
    <source>
        <dbReference type="SAM" id="MobiDB-lite"/>
    </source>
</evidence>
<gene>
    <name evidence="3" type="ORF">CVIRNUC_009072</name>
</gene>
<feature type="compositionally biased region" description="Polar residues" evidence="1">
    <location>
        <begin position="83"/>
        <end position="92"/>
    </location>
</feature>
<name>A0AAV1IHC9_9CHLO</name>
<keyword evidence="2" id="KW-0812">Transmembrane</keyword>
<organism evidence="3 4">
    <name type="scientific">Coccomyxa viridis</name>
    <dbReference type="NCBI Taxonomy" id="1274662"/>
    <lineage>
        <taxon>Eukaryota</taxon>
        <taxon>Viridiplantae</taxon>
        <taxon>Chlorophyta</taxon>
        <taxon>core chlorophytes</taxon>
        <taxon>Trebouxiophyceae</taxon>
        <taxon>Trebouxiophyceae incertae sedis</taxon>
        <taxon>Coccomyxaceae</taxon>
        <taxon>Coccomyxa</taxon>
    </lineage>
</organism>
<keyword evidence="4" id="KW-1185">Reference proteome</keyword>
<reference evidence="3 4" key="1">
    <citation type="submission" date="2023-10" db="EMBL/GenBank/DDBJ databases">
        <authorList>
            <person name="Maclean D."/>
            <person name="Macfadyen A."/>
        </authorList>
    </citation>
    <scope>NUCLEOTIDE SEQUENCE [LARGE SCALE GENOMIC DNA]</scope>
</reference>
<keyword evidence="2" id="KW-0472">Membrane</keyword>
<evidence type="ECO:0000313" key="3">
    <source>
        <dbReference type="EMBL" id="CAK0785860.1"/>
    </source>
</evidence>
<dbReference type="AlphaFoldDB" id="A0AAV1IHC9"/>
<feature type="transmembrane region" description="Helical" evidence="2">
    <location>
        <begin position="102"/>
        <end position="123"/>
    </location>
</feature>
<comment type="caution">
    <text evidence="3">The sequence shown here is derived from an EMBL/GenBank/DDBJ whole genome shotgun (WGS) entry which is preliminary data.</text>
</comment>
<evidence type="ECO:0000313" key="4">
    <source>
        <dbReference type="Proteomes" id="UP001314263"/>
    </source>
</evidence>